<evidence type="ECO:0000313" key="3">
    <source>
        <dbReference type="Proteomes" id="UP000321960"/>
    </source>
</evidence>
<dbReference type="OrthoDB" id="8006191at2"/>
<reference evidence="2" key="4">
    <citation type="submission" date="2023-01" db="EMBL/GenBank/DDBJ databases">
        <title>Draft genome sequence of Methylobacterium oxalidis strain NBRC 107715.</title>
        <authorList>
            <person name="Sun Q."/>
            <person name="Mori K."/>
        </authorList>
    </citation>
    <scope>NUCLEOTIDE SEQUENCE</scope>
    <source>
        <strain evidence="2">NBRC 107715</strain>
    </source>
</reference>
<accession>A0A512J7T8</accession>
<reference evidence="2" key="1">
    <citation type="journal article" date="2014" name="Int. J. Syst. Evol. Microbiol.">
        <title>Complete genome of a new Firmicutes species belonging to the dominant human colonic microbiota ('Ruminococcus bicirculans') reveals two chromosomes and a selective capacity to utilize plant glucans.</title>
        <authorList>
            <consortium name="NISC Comparative Sequencing Program"/>
            <person name="Wegmann U."/>
            <person name="Louis P."/>
            <person name="Goesmann A."/>
            <person name="Henrissat B."/>
            <person name="Duncan S.H."/>
            <person name="Flint H.J."/>
        </authorList>
    </citation>
    <scope>NUCLEOTIDE SEQUENCE</scope>
    <source>
        <strain evidence="2">NBRC 107715</strain>
    </source>
</reference>
<proteinExistence type="predicted"/>
<evidence type="ECO:0000313" key="1">
    <source>
        <dbReference type="EMBL" id="GEP06034.1"/>
    </source>
</evidence>
<evidence type="ECO:0000313" key="4">
    <source>
        <dbReference type="Proteomes" id="UP001156856"/>
    </source>
</evidence>
<protein>
    <submittedName>
        <fullName evidence="1">Uncharacterized protein</fullName>
    </submittedName>
</protein>
<organism evidence="1 3">
    <name type="scientific">Methylobacterium oxalidis</name>
    <dbReference type="NCBI Taxonomy" id="944322"/>
    <lineage>
        <taxon>Bacteria</taxon>
        <taxon>Pseudomonadati</taxon>
        <taxon>Pseudomonadota</taxon>
        <taxon>Alphaproteobacteria</taxon>
        <taxon>Hyphomicrobiales</taxon>
        <taxon>Methylobacteriaceae</taxon>
        <taxon>Methylobacterium</taxon>
    </lineage>
</organism>
<dbReference type="Proteomes" id="UP000321960">
    <property type="component" value="Unassembled WGS sequence"/>
</dbReference>
<dbReference type="RefSeq" id="WP_147027570.1">
    <property type="nucleotide sequence ID" value="NZ_BJZU01000088.1"/>
</dbReference>
<dbReference type="EMBL" id="BSPK01000077">
    <property type="protein sequence ID" value="GLS65753.1"/>
    <property type="molecule type" value="Genomic_DNA"/>
</dbReference>
<dbReference type="EMBL" id="BJZU01000088">
    <property type="protein sequence ID" value="GEP06034.1"/>
    <property type="molecule type" value="Genomic_DNA"/>
</dbReference>
<dbReference type="Proteomes" id="UP001156856">
    <property type="component" value="Unassembled WGS sequence"/>
</dbReference>
<gene>
    <name evidence="2" type="ORF">GCM10007888_41350</name>
    <name evidence="1" type="ORF">MOX02_40720</name>
</gene>
<comment type="caution">
    <text evidence="1">The sequence shown here is derived from an EMBL/GenBank/DDBJ whole genome shotgun (WGS) entry which is preliminary data.</text>
</comment>
<keyword evidence="4" id="KW-1185">Reference proteome</keyword>
<dbReference type="AlphaFoldDB" id="A0A512J7T8"/>
<reference evidence="4" key="2">
    <citation type="journal article" date="2019" name="Int. J. Syst. Evol. Microbiol.">
        <title>The Global Catalogue of Microorganisms (GCM) 10K type strain sequencing project: providing services to taxonomists for standard genome sequencing and annotation.</title>
        <authorList>
            <consortium name="The Broad Institute Genomics Platform"/>
            <consortium name="The Broad Institute Genome Sequencing Center for Infectious Disease"/>
            <person name="Wu L."/>
            <person name="Ma J."/>
        </authorList>
    </citation>
    <scope>NUCLEOTIDE SEQUENCE [LARGE SCALE GENOMIC DNA]</scope>
    <source>
        <strain evidence="4">NBRC 107715</strain>
    </source>
</reference>
<evidence type="ECO:0000313" key="2">
    <source>
        <dbReference type="EMBL" id="GLS65753.1"/>
    </source>
</evidence>
<sequence>MTPREQAAFNAGIEVMRQMAMAAAVTIEIRDDAQEVRQRAAVAALQGLAEGAKALNITTHAERDG</sequence>
<reference evidence="1 3" key="3">
    <citation type="submission" date="2019-07" db="EMBL/GenBank/DDBJ databases">
        <title>Whole genome shotgun sequence of Methylobacterium oxalidis NBRC 107715.</title>
        <authorList>
            <person name="Hosoyama A."/>
            <person name="Uohara A."/>
            <person name="Ohji S."/>
            <person name="Ichikawa N."/>
        </authorList>
    </citation>
    <scope>NUCLEOTIDE SEQUENCE [LARGE SCALE GENOMIC DNA]</scope>
    <source>
        <strain evidence="1 3">NBRC 107715</strain>
    </source>
</reference>
<name>A0A512J7T8_9HYPH</name>